<dbReference type="EMBL" id="GBRH01279425">
    <property type="protein sequence ID" value="JAD18470.1"/>
    <property type="molecule type" value="Transcribed_RNA"/>
</dbReference>
<protein>
    <submittedName>
        <fullName evidence="1">Uncharacterized protein</fullName>
    </submittedName>
</protein>
<accession>A0A0A8Y0K6</accession>
<reference evidence="1" key="1">
    <citation type="submission" date="2014-09" db="EMBL/GenBank/DDBJ databases">
        <authorList>
            <person name="Magalhaes I.L.F."/>
            <person name="Oliveira U."/>
            <person name="Santos F.R."/>
            <person name="Vidigal T.H.D.A."/>
            <person name="Brescovit A.D."/>
            <person name="Santos A.J."/>
        </authorList>
    </citation>
    <scope>NUCLEOTIDE SEQUENCE</scope>
    <source>
        <tissue evidence="1">Shoot tissue taken approximately 20 cm above the soil surface</tissue>
    </source>
</reference>
<sequence>MHLHLHSDDPTGNTNSCYACISISTKAIQPRATRASIRWKRWSFVRNCLCKPSRGVDEVKNSRAYVCSIVLVLWGCGCNIRI</sequence>
<proteinExistence type="predicted"/>
<dbReference type="AlphaFoldDB" id="A0A0A8Y0K6"/>
<name>A0A0A8Y0K6_ARUDO</name>
<reference evidence="1" key="2">
    <citation type="journal article" date="2015" name="Data Brief">
        <title>Shoot transcriptome of the giant reed, Arundo donax.</title>
        <authorList>
            <person name="Barrero R.A."/>
            <person name="Guerrero F.D."/>
            <person name="Moolhuijzen P."/>
            <person name="Goolsby J.A."/>
            <person name="Tidwell J."/>
            <person name="Bellgard S.E."/>
            <person name="Bellgard M.I."/>
        </authorList>
    </citation>
    <scope>NUCLEOTIDE SEQUENCE</scope>
    <source>
        <tissue evidence="1">Shoot tissue taken approximately 20 cm above the soil surface</tissue>
    </source>
</reference>
<organism evidence="1">
    <name type="scientific">Arundo donax</name>
    <name type="common">Giant reed</name>
    <name type="synonym">Donax arundinaceus</name>
    <dbReference type="NCBI Taxonomy" id="35708"/>
    <lineage>
        <taxon>Eukaryota</taxon>
        <taxon>Viridiplantae</taxon>
        <taxon>Streptophyta</taxon>
        <taxon>Embryophyta</taxon>
        <taxon>Tracheophyta</taxon>
        <taxon>Spermatophyta</taxon>
        <taxon>Magnoliopsida</taxon>
        <taxon>Liliopsida</taxon>
        <taxon>Poales</taxon>
        <taxon>Poaceae</taxon>
        <taxon>PACMAD clade</taxon>
        <taxon>Arundinoideae</taxon>
        <taxon>Arundineae</taxon>
        <taxon>Arundo</taxon>
    </lineage>
</organism>
<evidence type="ECO:0000313" key="1">
    <source>
        <dbReference type="EMBL" id="JAD18470.1"/>
    </source>
</evidence>